<dbReference type="EMBL" id="JAGSPN010000003">
    <property type="protein sequence ID" value="MBR7781839.1"/>
    <property type="molecule type" value="Genomic_DNA"/>
</dbReference>
<reference evidence="1" key="1">
    <citation type="submission" date="2021-04" db="EMBL/GenBank/DDBJ databases">
        <title>novel species isolated from subtropical streams in China.</title>
        <authorList>
            <person name="Lu H."/>
        </authorList>
    </citation>
    <scope>NUCLEOTIDE SEQUENCE</scope>
    <source>
        <strain evidence="1">LFS511W</strain>
    </source>
</reference>
<gene>
    <name evidence="1" type="ORF">KDM89_06780</name>
</gene>
<evidence type="ECO:0000313" key="2">
    <source>
        <dbReference type="Proteomes" id="UP000680067"/>
    </source>
</evidence>
<evidence type="ECO:0000313" key="1">
    <source>
        <dbReference type="EMBL" id="MBR7781839.1"/>
    </source>
</evidence>
<protein>
    <submittedName>
        <fullName evidence="1">Uncharacterized protein</fullName>
    </submittedName>
</protein>
<keyword evidence="2" id="KW-1185">Reference proteome</keyword>
<organism evidence="1 2">
    <name type="scientific">Undibacterium luofuense</name>
    <dbReference type="NCBI Taxonomy" id="2828733"/>
    <lineage>
        <taxon>Bacteria</taxon>
        <taxon>Pseudomonadati</taxon>
        <taxon>Pseudomonadota</taxon>
        <taxon>Betaproteobacteria</taxon>
        <taxon>Burkholderiales</taxon>
        <taxon>Oxalobacteraceae</taxon>
        <taxon>Undibacterium</taxon>
    </lineage>
</organism>
<name>A0A941I6H4_9BURK</name>
<accession>A0A941I6H4</accession>
<proteinExistence type="predicted"/>
<dbReference type="AlphaFoldDB" id="A0A941I6H4"/>
<dbReference type="Proteomes" id="UP000680067">
    <property type="component" value="Unassembled WGS sequence"/>
</dbReference>
<comment type="caution">
    <text evidence="1">The sequence shown here is derived from an EMBL/GenBank/DDBJ whole genome shotgun (WGS) entry which is preliminary data.</text>
</comment>
<dbReference type="RefSeq" id="WP_212687173.1">
    <property type="nucleotide sequence ID" value="NZ_CAXBSD010000293.1"/>
</dbReference>
<sequence>MDRIASMLPDLIQDLENFQRVLSELAIEEFELRKIESALEARSAHPANFPDLAKKRAQVSALKEAAAHLHSRLSGRIEQRQRDLFDQMPTFH</sequence>